<dbReference type="PROSITE" id="PS50262">
    <property type="entry name" value="G_PROTEIN_RECEP_F1_2"/>
    <property type="match status" value="1"/>
</dbReference>
<evidence type="ECO:0000313" key="8">
    <source>
        <dbReference type="RefSeq" id="XP_030634097.1"/>
    </source>
</evidence>
<dbReference type="Gene3D" id="1.20.1070.10">
    <property type="entry name" value="Rhodopsin 7-helix transmembrane proteins"/>
    <property type="match status" value="1"/>
</dbReference>
<evidence type="ECO:0000313" key="7">
    <source>
        <dbReference type="Proteomes" id="UP000504632"/>
    </source>
</evidence>
<feature type="transmembrane region" description="Helical" evidence="5">
    <location>
        <begin position="226"/>
        <end position="247"/>
    </location>
</feature>
<reference evidence="8" key="1">
    <citation type="submission" date="2025-08" db="UniProtKB">
        <authorList>
            <consortium name="RefSeq"/>
        </authorList>
    </citation>
    <scope>IDENTIFICATION</scope>
</reference>
<dbReference type="SUPFAM" id="SSF81321">
    <property type="entry name" value="Family A G protein-coupled receptor-like"/>
    <property type="match status" value="1"/>
</dbReference>
<organism evidence="7 8">
    <name type="scientific">Chanos chanos</name>
    <name type="common">Milkfish</name>
    <name type="synonym">Mugil chanos</name>
    <dbReference type="NCBI Taxonomy" id="29144"/>
    <lineage>
        <taxon>Eukaryota</taxon>
        <taxon>Metazoa</taxon>
        <taxon>Chordata</taxon>
        <taxon>Craniata</taxon>
        <taxon>Vertebrata</taxon>
        <taxon>Euteleostomi</taxon>
        <taxon>Actinopterygii</taxon>
        <taxon>Neopterygii</taxon>
        <taxon>Teleostei</taxon>
        <taxon>Ostariophysi</taxon>
        <taxon>Gonorynchiformes</taxon>
        <taxon>Chanidae</taxon>
        <taxon>Chanos</taxon>
    </lineage>
</organism>
<feature type="transmembrane region" description="Helical" evidence="5">
    <location>
        <begin position="133"/>
        <end position="154"/>
    </location>
</feature>
<dbReference type="InterPro" id="IPR027294">
    <property type="entry name" value="NPS_rcpt"/>
</dbReference>
<keyword evidence="2 5" id="KW-0812">Transmembrane</keyword>
<dbReference type="Pfam" id="PF00001">
    <property type="entry name" value="7tm_1"/>
    <property type="match status" value="1"/>
</dbReference>
<evidence type="ECO:0000256" key="3">
    <source>
        <dbReference type="ARBA" id="ARBA00022989"/>
    </source>
</evidence>
<dbReference type="GO" id="GO:0016020">
    <property type="term" value="C:membrane"/>
    <property type="evidence" value="ECO:0007669"/>
    <property type="project" value="UniProtKB-SubCell"/>
</dbReference>
<evidence type="ECO:0000259" key="6">
    <source>
        <dbReference type="PROSITE" id="PS50262"/>
    </source>
</evidence>
<evidence type="ECO:0000256" key="2">
    <source>
        <dbReference type="ARBA" id="ARBA00022692"/>
    </source>
</evidence>
<dbReference type="InParanoid" id="A0A6J2VPU0"/>
<keyword evidence="4 5" id="KW-0472">Membrane</keyword>
<dbReference type="PRINTS" id="PR00237">
    <property type="entry name" value="GPCRRHODOPSN"/>
</dbReference>
<evidence type="ECO:0000256" key="1">
    <source>
        <dbReference type="ARBA" id="ARBA00004370"/>
    </source>
</evidence>
<feature type="transmembrane region" description="Helical" evidence="5">
    <location>
        <begin position="191"/>
        <end position="214"/>
    </location>
</feature>
<evidence type="ECO:0000256" key="5">
    <source>
        <dbReference type="SAM" id="Phobius"/>
    </source>
</evidence>
<dbReference type="GeneID" id="115815280"/>
<keyword evidence="7" id="KW-1185">Reference proteome</keyword>
<gene>
    <name evidence="8" type="primary">LOC115815280</name>
</gene>
<feature type="transmembrane region" description="Helical" evidence="5">
    <location>
        <begin position="59"/>
        <end position="83"/>
    </location>
</feature>
<sequence>MEPVSAQKNSTCQEIDLPFTHKFLPSVYIVVFLIGVFANFWGLKSVCTNWKALGNINIFILNLGIADLLYVFTLPFLVVYYAADSKWLFGQVFCKITRFCFNLNLYGSIGFLTCISIYRYLGIVHPMKVMGKINSTVSAVITVLVWTLVFIQILPDMFFDKSAPNSSDSCYDTTSNQWIKDYLSYSLGWTFTGFVIPLLIILGCYGHIAFVLATKANINVLLKQRCLKLVLMLTVLFAICFIPYHVLRNLNLKTRILKMEGTCHASFDDIYIAHQVSRGLVCMNSAINPLIYLVGNDNFLLRLHSFSQRARTSLVHITGRVIYRRAQEAHSTDSPREERSSGLERFQLCA</sequence>
<dbReference type="OrthoDB" id="9936719at2759"/>
<dbReference type="CDD" id="cd15967">
    <property type="entry name" value="7tmA_P2Y1-like"/>
    <property type="match status" value="1"/>
</dbReference>
<comment type="subcellular location">
    <subcellularLocation>
        <location evidence="1">Membrane</location>
    </subcellularLocation>
</comment>
<dbReference type="GO" id="GO:0008188">
    <property type="term" value="F:neuropeptide receptor activity"/>
    <property type="evidence" value="ECO:0007669"/>
    <property type="project" value="InterPro"/>
</dbReference>
<feature type="domain" description="G-protein coupled receptors family 1 profile" evidence="6">
    <location>
        <begin position="38"/>
        <end position="292"/>
    </location>
</feature>
<evidence type="ECO:0000256" key="4">
    <source>
        <dbReference type="ARBA" id="ARBA00023136"/>
    </source>
</evidence>
<dbReference type="PANTHER" id="PTHR24244">
    <property type="entry name" value="NEUROPEPTIDE S RECEPTOR"/>
    <property type="match status" value="1"/>
</dbReference>
<dbReference type="RefSeq" id="XP_030634097.1">
    <property type="nucleotide sequence ID" value="XM_030778237.1"/>
</dbReference>
<protein>
    <submittedName>
        <fullName evidence="8">P2Y purinoceptor 1-like</fullName>
    </submittedName>
</protein>
<dbReference type="PRINTS" id="PR01157">
    <property type="entry name" value="P2YPURNOCPTR"/>
</dbReference>
<dbReference type="InterPro" id="IPR017452">
    <property type="entry name" value="GPCR_Rhodpsn_7TM"/>
</dbReference>
<dbReference type="Proteomes" id="UP000504632">
    <property type="component" value="Chromosome 6"/>
</dbReference>
<dbReference type="InterPro" id="IPR000276">
    <property type="entry name" value="GPCR_Rhodpsn"/>
</dbReference>
<dbReference type="PANTHER" id="PTHR24244:SF0">
    <property type="entry name" value="G-PROTEIN COUPLED RECEPTORS FAMILY 1 PROFILE DOMAIN-CONTAINING PROTEIN"/>
    <property type="match status" value="1"/>
</dbReference>
<keyword evidence="3 5" id="KW-1133">Transmembrane helix</keyword>
<feature type="transmembrane region" description="Helical" evidence="5">
    <location>
        <begin position="27"/>
        <end position="47"/>
    </location>
</feature>
<name>A0A6J2VPU0_CHACN</name>
<accession>A0A6J2VPU0</accession>
<feature type="transmembrane region" description="Helical" evidence="5">
    <location>
        <begin position="103"/>
        <end position="121"/>
    </location>
</feature>
<dbReference type="AlphaFoldDB" id="A0A6J2VPU0"/>
<proteinExistence type="predicted"/>